<comment type="caution">
    <text evidence="9">Lacks conserved residue(s) required for the propagation of feature annotation.</text>
</comment>
<evidence type="ECO:0000256" key="9">
    <source>
        <dbReference type="HAMAP-Rule" id="MF_00024"/>
    </source>
</evidence>
<dbReference type="Proteomes" id="UP000262427">
    <property type="component" value="Chromosome CM"/>
</dbReference>
<evidence type="ECO:0000313" key="10">
    <source>
        <dbReference type="EMBL" id="AYA45910.1"/>
    </source>
</evidence>
<accession>A0A0K1ZIR7</accession>
<proteinExistence type="inferred from homology"/>
<feature type="transmembrane region" description="Helical" evidence="9">
    <location>
        <begin position="308"/>
        <end position="327"/>
    </location>
</feature>
<dbReference type="InterPro" id="IPR004485">
    <property type="entry name" value="Cobalamin_biosynth_CobD/CbiB"/>
</dbReference>
<dbReference type="GO" id="GO:0015420">
    <property type="term" value="F:ABC-type vitamin B12 transporter activity"/>
    <property type="evidence" value="ECO:0007669"/>
    <property type="project" value="UniProtKB-UniRule"/>
</dbReference>
<dbReference type="EMBL" id="CP025741">
    <property type="protein sequence ID" value="AYA45910.1"/>
    <property type="molecule type" value="Genomic_DNA"/>
</dbReference>
<dbReference type="PANTHER" id="PTHR34308">
    <property type="entry name" value="COBALAMIN BIOSYNTHESIS PROTEIN CBIB"/>
    <property type="match status" value="1"/>
</dbReference>
<dbReference type="GO" id="GO:0048472">
    <property type="term" value="F:threonine-phosphate decarboxylase activity"/>
    <property type="evidence" value="ECO:0007669"/>
    <property type="project" value="InterPro"/>
</dbReference>
<evidence type="ECO:0000256" key="5">
    <source>
        <dbReference type="ARBA" id="ARBA00022573"/>
    </source>
</evidence>
<gene>
    <name evidence="9 12" type="primary">cobD</name>
    <name evidence="11" type="ORF">PSS4_v1_160078</name>
    <name evidence="10" type="ORF">RSP824_05110</name>
    <name evidence="12" type="ORF">RUN1985_v1_280084</name>
</gene>
<keyword evidence="7 9" id="KW-1133">Transmembrane helix</keyword>
<comment type="subcellular location">
    <subcellularLocation>
        <location evidence="1 9">Cell membrane</location>
        <topology evidence="1 9">Multi-pass membrane protein</topology>
    </subcellularLocation>
</comment>
<keyword evidence="4 9" id="KW-1003">Cell membrane</keyword>
<comment type="function">
    <text evidence="9">Converts cobyric acid to cobinamide by the addition of aminopropanol on the F carboxylic group.</text>
</comment>
<comment type="pathway">
    <text evidence="2 9">Cofactor biosynthesis; adenosylcobalamin biosynthesis.</text>
</comment>
<evidence type="ECO:0000313" key="12">
    <source>
        <dbReference type="EMBL" id="CUV28769.1"/>
    </source>
</evidence>
<keyword evidence="6 9" id="KW-0812">Transmembrane</keyword>
<comment type="similarity">
    <text evidence="3 9">Belongs to the CobD/CbiB family.</text>
</comment>
<evidence type="ECO:0000256" key="7">
    <source>
        <dbReference type="ARBA" id="ARBA00022989"/>
    </source>
</evidence>
<dbReference type="NCBIfam" id="TIGR00380">
    <property type="entry name" value="cobal_cbiB"/>
    <property type="match status" value="1"/>
</dbReference>
<organism evidence="12">
    <name type="scientific">Ralstonia solanacearum</name>
    <name type="common">Pseudomonas solanacearum</name>
    <dbReference type="NCBI Taxonomy" id="305"/>
    <lineage>
        <taxon>Bacteria</taxon>
        <taxon>Pseudomonadati</taxon>
        <taxon>Pseudomonadota</taxon>
        <taxon>Betaproteobacteria</taxon>
        <taxon>Burkholderiales</taxon>
        <taxon>Burkholderiaceae</taxon>
        <taxon>Ralstonia</taxon>
        <taxon>Ralstonia solanacearum species complex</taxon>
    </lineage>
</organism>
<dbReference type="PANTHER" id="PTHR34308:SF1">
    <property type="entry name" value="COBALAMIN BIOSYNTHESIS PROTEIN CBIB"/>
    <property type="match status" value="1"/>
</dbReference>
<evidence type="ECO:0000313" key="13">
    <source>
        <dbReference type="Proteomes" id="UP000262427"/>
    </source>
</evidence>
<evidence type="ECO:0000256" key="8">
    <source>
        <dbReference type="ARBA" id="ARBA00023136"/>
    </source>
</evidence>
<feature type="transmembrane region" description="Helical" evidence="9">
    <location>
        <begin position="12"/>
        <end position="30"/>
    </location>
</feature>
<evidence type="ECO:0000256" key="3">
    <source>
        <dbReference type="ARBA" id="ARBA00006263"/>
    </source>
</evidence>
<keyword evidence="5 9" id="KW-0169">Cobalamin biosynthesis</keyword>
<reference evidence="10" key="2">
    <citation type="submission" date="2018-01" db="EMBL/GenBank/DDBJ databases">
        <title>Ralstonia pseudosolanacearum P824 infects blueberry.</title>
        <authorList>
            <person name="Bocsanczy A.M."/>
            <person name="Norman D.J."/>
        </authorList>
    </citation>
    <scope>NUCLEOTIDE SEQUENCE</scope>
    <source>
        <strain evidence="10">P824</strain>
    </source>
</reference>
<evidence type="ECO:0000313" key="11">
    <source>
        <dbReference type="EMBL" id="CUV16673.1"/>
    </source>
</evidence>
<name>A0A0K1ZIR7_RALSL</name>
<feature type="transmembrane region" description="Helical" evidence="9">
    <location>
        <begin position="61"/>
        <end position="85"/>
    </location>
</feature>
<dbReference type="GO" id="GO:0009236">
    <property type="term" value="P:cobalamin biosynthetic process"/>
    <property type="evidence" value="ECO:0007669"/>
    <property type="project" value="UniProtKB-UniRule"/>
</dbReference>
<evidence type="ECO:0000256" key="1">
    <source>
        <dbReference type="ARBA" id="ARBA00004651"/>
    </source>
</evidence>
<reference evidence="13" key="3">
    <citation type="submission" date="2018-01" db="EMBL/GenBank/DDBJ databases">
        <title>Raltonia solanacearum P824 infects blueberry.</title>
        <authorList>
            <person name="Bocsanczy A.M."/>
            <person name="Norman D.J."/>
        </authorList>
    </citation>
    <scope>NUCLEOTIDE SEQUENCE [LARGE SCALE GENOMIC DNA]</scope>
    <source>
        <strain evidence="13">P824</strain>
    </source>
</reference>
<dbReference type="EMBL" id="LN899824">
    <property type="protein sequence ID" value="CUV28769.1"/>
    <property type="molecule type" value="Genomic_DNA"/>
</dbReference>
<dbReference type="GO" id="GO:0005886">
    <property type="term" value="C:plasma membrane"/>
    <property type="evidence" value="ECO:0007669"/>
    <property type="project" value="UniProtKB-SubCell"/>
</dbReference>
<feature type="transmembrane region" description="Helical" evidence="9">
    <location>
        <begin position="169"/>
        <end position="190"/>
    </location>
</feature>
<evidence type="ECO:0000256" key="2">
    <source>
        <dbReference type="ARBA" id="ARBA00004953"/>
    </source>
</evidence>
<reference evidence="12" key="1">
    <citation type="submission" date="2015-10" db="EMBL/GenBank/DDBJ databases">
        <authorList>
            <person name="Gilbert D.G."/>
        </authorList>
    </citation>
    <scope>NUCLEOTIDE SEQUENCE</scope>
    <source>
        <strain evidence="12">Phyl III-seqv23</strain>
    </source>
</reference>
<evidence type="ECO:0000256" key="6">
    <source>
        <dbReference type="ARBA" id="ARBA00022692"/>
    </source>
</evidence>
<keyword evidence="8 9" id="KW-0472">Membrane</keyword>
<dbReference type="UniPathway" id="UPA00148"/>
<evidence type="ECO:0000256" key="4">
    <source>
        <dbReference type="ARBA" id="ARBA00022475"/>
    </source>
</evidence>
<protein>
    <recommendedName>
        <fullName evidence="9">Cobalamin biosynthesis protein CobD</fullName>
    </recommendedName>
</protein>
<dbReference type="HAMAP" id="MF_00024">
    <property type="entry name" value="CobD_CbiB"/>
    <property type="match status" value="1"/>
</dbReference>
<dbReference type="EMBL" id="LN899821">
    <property type="protein sequence ID" value="CUV16673.1"/>
    <property type="molecule type" value="Genomic_DNA"/>
</dbReference>
<sequence>MTAWTGSVFDLGPMAIAAAALAGVGLDRLLGEAPRWHPLVGFGRVAAWIERGLNRRPAARVLSRAAGVVAWCLAVLPGVAIAAWITALAPDTARLGAWIADVVALYFAVGARSLRDHIAPIAEALQAGDLPRARGLASRIVSRDLHDADEEAIARAAVESALENGSDAIFAPLFWLVVGGAPGVVLYRLANTLDAMWGYRNARFGRFGWAAARIDDVLNWMPARLTAASYALLGHTADALRCWRAQAPRWSSPNAGPVMASGAGSLRVQLGGMARYDGIDETRPPLGIGRPARAADIRRALALVSRTLGLWLAVLAAGGALAFAGLARQGL</sequence>
<dbReference type="PATRIC" id="fig|305.108.peg.2079"/>
<dbReference type="AlphaFoldDB" id="A0A0K1ZIR7"/>
<dbReference type="Pfam" id="PF03186">
    <property type="entry name" value="CobD_Cbib"/>
    <property type="match status" value="1"/>
</dbReference>